<accession>A0A4Q1KAD3</accession>
<feature type="compositionally biased region" description="Basic and acidic residues" evidence="1">
    <location>
        <begin position="17"/>
        <end position="30"/>
    </location>
</feature>
<evidence type="ECO:0000256" key="1">
    <source>
        <dbReference type="SAM" id="MobiDB-lite"/>
    </source>
</evidence>
<dbReference type="AlphaFoldDB" id="A0A4Q1KAD3"/>
<dbReference type="EMBL" id="SBKN01000007">
    <property type="protein sequence ID" value="RXR21638.1"/>
    <property type="molecule type" value="Genomic_DNA"/>
</dbReference>
<feature type="compositionally biased region" description="Basic and acidic residues" evidence="1">
    <location>
        <begin position="47"/>
        <end position="60"/>
    </location>
</feature>
<evidence type="ECO:0008006" key="4">
    <source>
        <dbReference type="Google" id="ProtNLM"/>
    </source>
</evidence>
<name>A0A4Q1KAD3_9FLAO</name>
<comment type="caution">
    <text evidence="2">The sequence shown here is derived from an EMBL/GenBank/DDBJ whole genome shotgun (WGS) entry which is preliminary data.</text>
</comment>
<dbReference type="Proteomes" id="UP000289857">
    <property type="component" value="Unassembled WGS sequence"/>
</dbReference>
<organism evidence="2 3">
    <name type="scientific">Flavobacterium stagni</name>
    <dbReference type="NCBI Taxonomy" id="2506421"/>
    <lineage>
        <taxon>Bacteria</taxon>
        <taxon>Pseudomonadati</taxon>
        <taxon>Bacteroidota</taxon>
        <taxon>Flavobacteriia</taxon>
        <taxon>Flavobacteriales</taxon>
        <taxon>Flavobacteriaceae</taxon>
        <taxon>Flavobacterium</taxon>
    </lineage>
</organism>
<reference evidence="3" key="1">
    <citation type="submission" date="2019-01" db="EMBL/GenBank/DDBJ databases">
        <title>Cytophagaceae bacterium strain CAR-16.</title>
        <authorList>
            <person name="Chen W.-M."/>
        </authorList>
    </citation>
    <scope>NUCLEOTIDE SEQUENCE [LARGE SCALE GENOMIC DNA]</scope>
    <source>
        <strain evidence="3">WWJ-16</strain>
    </source>
</reference>
<evidence type="ECO:0000313" key="2">
    <source>
        <dbReference type="EMBL" id="RXR21638.1"/>
    </source>
</evidence>
<feature type="region of interest" description="Disordered" evidence="1">
    <location>
        <begin position="1"/>
        <end position="76"/>
    </location>
</feature>
<evidence type="ECO:0000313" key="3">
    <source>
        <dbReference type="Proteomes" id="UP000289857"/>
    </source>
</evidence>
<proteinExistence type="predicted"/>
<protein>
    <recommendedName>
        <fullName evidence="4">Cold-shock protein</fullName>
    </recommendedName>
</protein>
<dbReference type="RefSeq" id="WP_129462098.1">
    <property type="nucleotide sequence ID" value="NZ_SBKN01000007.1"/>
</dbReference>
<keyword evidence="3" id="KW-1185">Reference proteome</keyword>
<gene>
    <name evidence="2" type="ORF">EQG61_11545</name>
</gene>
<dbReference type="OrthoDB" id="1493235at2"/>
<sequence length="76" mass="8785">MADSFAKKQSIKNKALKQKEKDKKKADRKLNNNKGKGFDSMIVYVDENGHFTDTKPEPKLETPVVRSAPRYFKKQN</sequence>